<proteinExistence type="predicted"/>
<evidence type="ECO:0000313" key="1">
    <source>
        <dbReference type="EMBL" id="HET20897.1"/>
    </source>
</evidence>
<sequence>MSRIVSVTVKEITADKEVIEEALSLLERYNVVRKASQYDVGGVQLLTENGKVVLRYYGDSQKSTEMAAKVRDALIAASVARSLRLLGVNVRVMETPNGFAIEGWT</sequence>
<reference evidence="1" key="1">
    <citation type="journal article" date="2020" name="mSystems">
        <title>Genome- and Community-Level Interaction Insights into Carbon Utilization and Element Cycling Functions of Hydrothermarchaeota in Hydrothermal Sediment.</title>
        <authorList>
            <person name="Zhou Z."/>
            <person name="Liu Y."/>
            <person name="Xu W."/>
            <person name="Pan J."/>
            <person name="Luo Z.H."/>
            <person name="Li M."/>
        </authorList>
    </citation>
    <scope>NUCLEOTIDE SEQUENCE [LARGE SCALE GENOMIC DNA]</scope>
    <source>
        <strain evidence="1">SpSt-12</strain>
    </source>
</reference>
<comment type="caution">
    <text evidence="1">The sequence shown here is derived from an EMBL/GenBank/DDBJ whole genome shotgun (WGS) entry which is preliminary data.</text>
</comment>
<organism evidence="1">
    <name type="scientific">Archaeoglobus fulgidus</name>
    <dbReference type="NCBI Taxonomy" id="2234"/>
    <lineage>
        <taxon>Archaea</taxon>
        <taxon>Methanobacteriati</taxon>
        <taxon>Methanobacteriota</taxon>
        <taxon>Archaeoglobi</taxon>
        <taxon>Archaeoglobales</taxon>
        <taxon>Archaeoglobaceae</taxon>
        <taxon>Archaeoglobus</taxon>
    </lineage>
</organism>
<name>A0A7C2N6G4_ARCFL</name>
<dbReference type="EMBL" id="DSCQ01000025">
    <property type="protein sequence ID" value="HET20897.1"/>
    <property type="molecule type" value="Genomic_DNA"/>
</dbReference>
<dbReference type="AlphaFoldDB" id="A0A7C2N6G4"/>
<accession>A0A7C2N6G4</accession>
<protein>
    <submittedName>
        <fullName evidence="1">Uncharacterized protein</fullName>
    </submittedName>
</protein>
<gene>
    <name evidence="1" type="ORF">ENN70_02075</name>
</gene>